<name>A0A060REG4_9BACT</name>
<gene>
    <name evidence="1" type="ORF">BN938_3001</name>
</gene>
<dbReference type="EMBL" id="HG934468">
    <property type="protein sequence ID" value="CDN33063.1"/>
    <property type="molecule type" value="Genomic_DNA"/>
</dbReference>
<evidence type="ECO:0000313" key="1">
    <source>
        <dbReference type="EMBL" id="CDN33063.1"/>
    </source>
</evidence>
<proteinExistence type="predicted"/>
<reference evidence="1 2" key="1">
    <citation type="journal article" date="2015" name="Genome Announc.">
        <title>Complete Genome Sequence of the Novel Leech Symbiont Mucinivorans hirudinis M3T.</title>
        <authorList>
            <person name="Nelson M.C."/>
            <person name="Bomar L."/>
            <person name="Graf J."/>
        </authorList>
    </citation>
    <scope>NUCLEOTIDE SEQUENCE [LARGE SCALE GENOMIC DNA]</scope>
    <source>
        <strain evidence="2">M3</strain>
    </source>
</reference>
<dbReference type="AlphaFoldDB" id="A0A060REG4"/>
<dbReference type="KEGG" id="rbc:BN938_3001"/>
<keyword evidence="2" id="KW-1185">Reference proteome</keyword>
<accession>A0A060REG4</accession>
<organism evidence="1 2">
    <name type="scientific">Mucinivorans hirudinis</name>
    <dbReference type="NCBI Taxonomy" id="1433126"/>
    <lineage>
        <taxon>Bacteria</taxon>
        <taxon>Pseudomonadati</taxon>
        <taxon>Bacteroidota</taxon>
        <taxon>Bacteroidia</taxon>
        <taxon>Bacteroidales</taxon>
        <taxon>Rikenellaceae</taxon>
        <taxon>Mucinivorans</taxon>
    </lineage>
</organism>
<sequence>MPDKEQFHYFLLDSNYRVRLVGSPVNNPRMWQLYKTRIAELNQ</sequence>
<dbReference type="Proteomes" id="UP000027616">
    <property type="component" value="Chromosome I"/>
</dbReference>
<protein>
    <submittedName>
        <fullName evidence="1">Uncharacterized protein</fullName>
    </submittedName>
</protein>
<dbReference type="HOGENOM" id="CLU_3236207_0_0_10"/>
<evidence type="ECO:0000313" key="2">
    <source>
        <dbReference type="Proteomes" id="UP000027616"/>
    </source>
</evidence>